<feature type="domain" description="HAMP" evidence="11">
    <location>
        <begin position="387"/>
        <end position="433"/>
    </location>
</feature>
<evidence type="ECO:0000256" key="6">
    <source>
        <dbReference type="ARBA" id="ARBA00023136"/>
    </source>
</evidence>
<evidence type="ECO:0000256" key="9">
    <source>
        <dbReference type="SAM" id="Phobius"/>
    </source>
</evidence>
<sequence>MTVQKENKKPKKQAGEFRTLFAKILTTIGGPVILSYLIVGIIIVGIVVASVTRLSENELSAQSLAASNEVEGYFARYQEITEQLSLNTQMEMLFTEVTPGKNIDQAGNFKAAYETLINIEEANSDSILSVWMADVDSSQIAQSDGSVLNTGWDITTRSWYIELLEKNKTIMTEPYEDSFTKKQIVSVVSPVYKSGTSEIIGAAGLDFVLEGLAETVGSYTLRNTGFYIMTTGTGQIIYHPAAEYVNLNVSETDMSENFKNAILSGSMGRINYTSHGIANHGYLEPIGDTGWIMATGLPNTEFNQEYLVVVGTLLVIFLLAILCIFLMILMVSKSIVKPIKELTDTANLIAEGNLDIEAKVSTKDEVGQMGEAINRTVVQLRRYIAYIQEIASVLGTMAAGDMRIHLEQDYVGEFAAIRKAFEEISASLNHTLSTIRLSVTQVSSSSEQVSGGAQALASGSTEQAATVEELNASSTEIARQAEENLNLVKTTTEQLKNTANRLNVGNQRMVQLTAAMVDIESSANQIADITKVIDGIASQTNLLSLNAAIEAARAGEAGKGFAVVADEVRDLAQKSAEAAKQTVQLLQNSLKDVETGTKIAEETARFLQEVEVDTLKVVEGISRIEEVSADQTISIDQIREGLNQVSAVIQNNAATAEENSATSEEMASQAALLNEEVGKFKLQ</sequence>
<evidence type="ECO:0000313" key="12">
    <source>
        <dbReference type="EMBL" id="XAH75085.1"/>
    </source>
</evidence>
<dbReference type="SMART" id="SM00283">
    <property type="entry name" value="MA"/>
    <property type="match status" value="1"/>
</dbReference>
<evidence type="ECO:0000256" key="8">
    <source>
        <dbReference type="PROSITE-ProRule" id="PRU00284"/>
    </source>
</evidence>
<dbReference type="Gene3D" id="3.30.450.20">
    <property type="entry name" value="PAS domain"/>
    <property type="match status" value="2"/>
</dbReference>
<dbReference type="PANTHER" id="PTHR43531:SF11">
    <property type="entry name" value="METHYL-ACCEPTING CHEMOTAXIS PROTEIN 3"/>
    <property type="match status" value="1"/>
</dbReference>
<dbReference type="InterPro" id="IPR033479">
    <property type="entry name" value="dCache_1"/>
</dbReference>
<proteinExistence type="inferred from homology"/>
<evidence type="ECO:0000256" key="1">
    <source>
        <dbReference type="ARBA" id="ARBA00004651"/>
    </source>
</evidence>
<dbReference type="Gene3D" id="1.10.287.950">
    <property type="entry name" value="Methyl-accepting chemotaxis protein"/>
    <property type="match status" value="1"/>
</dbReference>
<organism evidence="12 13">
    <name type="scientific">Kineothrix sedimenti</name>
    <dbReference type="NCBI Taxonomy" id="3123317"/>
    <lineage>
        <taxon>Bacteria</taxon>
        <taxon>Bacillati</taxon>
        <taxon>Bacillota</taxon>
        <taxon>Clostridia</taxon>
        <taxon>Lachnospirales</taxon>
        <taxon>Lachnospiraceae</taxon>
        <taxon>Kineothrix</taxon>
    </lineage>
</organism>
<evidence type="ECO:0000256" key="7">
    <source>
        <dbReference type="ARBA" id="ARBA00029447"/>
    </source>
</evidence>
<evidence type="ECO:0000259" key="10">
    <source>
        <dbReference type="PROSITE" id="PS50111"/>
    </source>
</evidence>
<dbReference type="CDD" id="cd06225">
    <property type="entry name" value="HAMP"/>
    <property type="match status" value="1"/>
</dbReference>
<reference evidence="12 13" key="1">
    <citation type="submission" date="2024-02" db="EMBL/GenBank/DDBJ databases">
        <title>Bacterial strain from lacustrine sediment.</title>
        <authorList>
            <person name="Petit C."/>
            <person name="Fadhlaoui K."/>
        </authorList>
    </citation>
    <scope>NUCLEOTIDE SEQUENCE [LARGE SCALE GENOMIC DNA]</scope>
    <source>
        <strain evidence="12 13">IPX-CK</strain>
    </source>
</reference>
<dbReference type="Pfam" id="PF00672">
    <property type="entry name" value="HAMP"/>
    <property type="match status" value="1"/>
</dbReference>
<keyword evidence="2" id="KW-1003">Cell membrane</keyword>
<dbReference type="Proteomes" id="UP001451571">
    <property type="component" value="Chromosome"/>
</dbReference>
<evidence type="ECO:0000259" key="11">
    <source>
        <dbReference type="PROSITE" id="PS50885"/>
    </source>
</evidence>
<feature type="domain" description="Methyl-accepting transducer" evidence="10">
    <location>
        <begin position="431"/>
        <end position="667"/>
    </location>
</feature>
<dbReference type="Gene3D" id="6.10.340.10">
    <property type="match status" value="1"/>
</dbReference>
<evidence type="ECO:0000256" key="2">
    <source>
        <dbReference type="ARBA" id="ARBA00022475"/>
    </source>
</evidence>
<feature type="transmembrane region" description="Helical" evidence="9">
    <location>
        <begin position="20"/>
        <end position="49"/>
    </location>
</feature>
<dbReference type="PROSITE" id="PS50885">
    <property type="entry name" value="HAMP"/>
    <property type="match status" value="2"/>
</dbReference>
<dbReference type="SUPFAM" id="SSF58104">
    <property type="entry name" value="Methyl-accepting chemotaxis protein (MCP) signaling domain"/>
    <property type="match status" value="1"/>
</dbReference>
<keyword evidence="5 9" id="KW-1133">Transmembrane helix</keyword>
<dbReference type="Pfam" id="PF00015">
    <property type="entry name" value="MCPsignal"/>
    <property type="match status" value="1"/>
</dbReference>
<dbReference type="InterPro" id="IPR029151">
    <property type="entry name" value="Sensor-like_sf"/>
</dbReference>
<evidence type="ECO:0000256" key="3">
    <source>
        <dbReference type="ARBA" id="ARBA00022500"/>
    </source>
</evidence>
<dbReference type="RefSeq" id="WP_342758648.1">
    <property type="nucleotide sequence ID" value="NZ_CP146256.1"/>
</dbReference>
<evidence type="ECO:0000313" key="13">
    <source>
        <dbReference type="Proteomes" id="UP001451571"/>
    </source>
</evidence>
<comment type="similarity">
    <text evidence="7">Belongs to the methyl-accepting chemotaxis (MCP) protein family.</text>
</comment>
<keyword evidence="6 9" id="KW-0472">Membrane</keyword>
<evidence type="ECO:0000256" key="4">
    <source>
        <dbReference type="ARBA" id="ARBA00022692"/>
    </source>
</evidence>
<keyword evidence="8" id="KW-0807">Transducer</keyword>
<keyword evidence="4 9" id="KW-0812">Transmembrane</keyword>
<accession>A0ABZ3EZ25</accession>
<feature type="transmembrane region" description="Helical" evidence="9">
    <location>
        <begin position="306"/>
        <end position="331"/>
    </location>
</feature>
<name>A0ABZ3EZ25_9FIRM</name>
<protein>
    <submittedName>
        <fullName evidence="12">Methyl-accepting chemotaxis protein</fullName>
    </submittedName>
</protein>
<keyword evidence="13" id="KW-1185">Reference proteome</keyword>
<dbReference type="InterPro" id="IPR051310">
    <property type="entry name" value="MCP_chemotaxis"/>
</dbReference>
<dbReference type="CDD" id="cd12913">
    <property type="entry name" value="PDC1_MCP_like"/>
    <property type="match status" value="1"/>
</dbReference>
<dbReference type="Pfam" id="PF02743">
    <property type="entry name" value="dCache_1"/>
    <property type="match status" value="1"/>
</dbReference>
<dbReference type="CDD" id="cd12912">
    <property type="entry name" value="PDC2_MCP_like"/>
    <property type="match status" value="1"/>
</dbReference>
<feature type="domain" description="HAMP" evidence="11">
    <location>
        <begin position="333"/>
        <end position="385"/>
    </location>
</feature>
<comment type="subcellular location">
    <subcellularLocation>
        <location evidence="1">Cell membrane</location>
        <topology evidence="1">Multi-pass membrane protein</topology>
    </subcellularLocation>
</comment>
<evidence type="ECO:0000256" key="5">
    <source>
        <dbReference type="ARBA" id="ARBA00022989"/>
    </source>
</evidence>
<keyword evidence="3" id="KW-0145">Chemotaxis</keyword>
<gene>
    <name evidence="12" type="ORF">V6984_04735</name>
</gene>
<dbReference type="InterPro" id="IPR003660">
    <property type="entry name" value="HAMP_dom"/>
</dbReference>
<dbReference type="SUPFAM" id="SSF103190">
    <property type="entry name" value="Sensory domain-like"/>
    <property type="match status" value="1"/>
</dbReference>
<dbReference type="InterPro" id="IPR004089">
    <property type="entry name" value="MCPsignal_dom"/>
</dbReference>
<dbReference type="PROSITE" id="PS50111">
    <property type="entry name" value="CHEMOTAXIS_TRANSDUC_2"/>
    <property type="match status" value="1"/>
</dbReference>
<dbReference type="SMART" id="SM00304">
    <property type="entry name" value="HAMP"/>
    <property type="match status" value="2"/>
</dbReference>
<dbReference type="CDD" id="cd11386">
    <property type="entry name" value="MCP_signal"/>
    <property type="match status" value="1"/>
</dbReference>
<dbReference type="EMBL" id="CP146256">
    <property type="protein sequence ID" value="XAH75085.1"/>
    <property type="molecule type" value="Genomic_DNA"/>
</dbReference>
<dbReference type="PANTHER" id="PTHR43531">
    <property type="entry name" value="PROTEIN ICFG"/>
    <property type="match status" value="1"/>
</dbReference>